<dbReference type="Proteomes" id="UP000246005">
    <property type="component" value="Unassembled WGS sequence"/>
</dbReference>
<protein>
    <submittedName>
        <fullName evidence="1">Uncharacterized protein</fullName>
    </submittedName>
</protein>
<name>A0A316HTC5_9PSEU</name>
<reference evidence="1 2" key="1">
    <citation type="submission" date="2018-05" db="EMBL/GenBank/DDBJ databases">
        <title>Genomic Encyclopedia of Type Strains, Phase IV (KMG-IV): sequencing the most valuable type-strain genomes for metagenomic binning, comparative biology and taxonomic classification.</title>
        <authorList>
            <person name="Goeker M."/>
        </authorList>
    </citation>
    <scope>NUCLEOTIDE SEQUENCE [LARGE SCALE GENOMIC DNA]</scope>
    <source>
        <strain evidence="1 2">DSM 45480</strain>
    </source>
</reference>
<dbReference type="AlphaFoldDB" id="A0A316HTC5"/>
<gene>
    <name evidence="1" type="ORF">C8D88_11174</name>
</gene>
<dbReference type="RefSeq" id="WP_109639828.1">
    <property type="nucleotide sequence ID" value="NZ_QGHB01000011.1"/>
</dbReference>
<comment type="caution">
    <text evidence="1">The sequence shown here is derived from an EMBL/GenBank/DDBJ whole genome shotgun (WGS) entry which is preliminary data.</text>
</comment>
<organism evidence="1 2">
    <name type="scientific">Lentzea atacamensis</name>
    <dbReference type="NCBI Taxonomy" id="531938"/>
    <lineage>
        <taxon>Bacteria</taxon>
        <taxon>Bacillati</taxon>
        <taxon>Actinomycetota</taxon>
        <taxon>Actinomycetes</taxon>
        <taxon>Pseudonocardiales</taxon>
        <taxon>Pseudonocardiaceae</taxon>
        <taxon>Lentzea</taxon>
    </lineage>
</organism>
<accession>A0A316HTC5</accession>
<dbReference type="EMBL" id="QGHB01000011">
    <property type="protein sequence ID" value="PWK83189.1"/>
    <property type="molecule type" value="Genomic_DNA"/>
</dbReference>
<evidence type="ECO:0000313" key="1">
    <source>
        <dbReference type="EMBL" id="PWK83189.1"/>
    </source>
</evidence>
<proteinExistence type="predicted"/>
<sequence length="106" mass="11345">MKAFSGFRVDRDSMGEFLRTSPELAAHVKELAEQVATNARSQGHRVTSGDLLPVEVLDDPAPDRVAFTVAVQHPAGMGMEAKHGVLTRAAEALGLNVHGIDTRPDT</sequence>
<evidence type="ECO:0000313" key="2">
    <source>
        <dbReference type="Proteomes" id="UP000246005"/>
    </source>
</evidence>